<dbReference type="Pfam" id="PF25047">
    <property type="entry name" value="Beta-prop_TEP1_2nd"/>
    <property type="match status" value="1"/>
</dbReference>
<feature type="repeat" description="WD" evidence="3">
    <location>
        <begin position="767"/>
        <end position="808"/>
    </location>
</feature>
<dbReference type="EMBL" id="QBML01000018">
    <property type="protein sequence ID" value="PZO39369.1"/>
    <property type="molecule type" value="Genomic_DNA"/>
</dbReference>
<evidence type="ECO:0000313" key="8">
    <source>
        <dbReference type="Proteomes" id="UP000249467"/>
    </source>
</evidence>
<dbReference type="Pfam" id="PF00931">
    <property type="entry name" value="NB-ARC"/>
    <property type="match status" value="1"/>
</dbReference>
<dbReference type="Pfam" id="PF26355">
    <property type="entry name" value="HTH_VMAP-M9"/>
    <property type="match status" value="1"/>
</dbReference>
<feature type="repeat" description="WD" evidence="3">
    <location>
        <begin position="851"/>
        <end position="885"/>
    </location>
</feature>
<proteinExistence type="predicted"/>
<evidence type="ECO:0000256" key="1">
    <source>
        <dbReference type="ARBA" id="ARBA00022574"/>
    </source>
</evidence>
<evidence type="ECO:0000259" key="6">
    <source>
        <dbReference type="Pfam" id="PF26355"/>
    </source>
</evidence>
<dbReference type="InterPro" id="IPR001680">
    <property type="entry name" value="WD40_rpt"/>
</dbReference>
<feature type="domain" description="TEP-1 second beta-propeller" evidence="5">
    <location>
        <begin position="824"/>
        <end position="1023"/>
    </location>
</feature>
<evidence type="ECO:0000256" key="2">
    <source>
        <dbReference type="ARBA" id="ARBA00022737"/>
    </source>
</evidence>
<dbReference type="PANTHER" id="PTHR44129">
    <property type="entry name" value="WD REPEAT-CONTAINING PROTEIN POP1"/>
    <property type="match status" value="1"/>
</dbReference>
<feature type="repeat" description="WD" evidence="3">
    <location>
        <begin position="557"/>
        <end position="598"/>
    </location>
</feature>
<keyword evidence="1 3" id="KW-0853">WD repeat</keyword>
<dbReference type="InterPro" id="IPR058651">
    <property type="entry name" value="HTH_VMAP-M9"/>
</dbReference>
<feature type="repeat" description="WD" evidence="3">
    <location>
        <begin position="944"/>
        <end position="985"/>
    </location>
</feature>
<feature type="repeat" description="WD" evidence="3">
    <location>
        <begin position="1113"/>
        <end position="1154"/>
    </location>
</feature>
<comment type="caution">
    <text evidence="7">The sequence shown here is derived from an EMBL/GenBank/DDBJ whole genome shotgun (WGS) entry which is preliminary data.</text>
</comment>
<feature type="domain" description="vWA-MoxR associated protein N-terminal HTH" evidence="6">
    <location>
        <begin position="1"/>
        <end position="80"/>
    </location>
</feature>
<dbReference type="InterPro" id="IPR011047">
    <property type="entry name" value="Quinoprotein_ADH-like_sf"/>
</dbReference>
<feature type="repeat" description="WD" evidence="3">
    <location>
        <begin position="1071"/>
        <end position="1112"/>
    </location>
</feature>
<dbReference type="GO" id="GO:0043531">
    <property type="term" value="F:ADP binding"/>
    <property type="evidence" value="ECO:0007669"/>
    <property type="project" value="InterPro"/>
</dbReference>
<feature type="repeat" description="WD" evidence="3">
    <location>
        <begin position="725"/>
        <end position="766"/>
    </location>
</feature>
<feature type="domain" description="NB-ARC" evidence="4">
    <location>
        <begin position="117"/>
        <end position="218"/>
    </location>
</feature>
<name>A0A2W4WBT1_9CYAN</name>
<evidence type="ECO:0000259" key="5">
    <source>
        <dbReference type="Pfam" id="PF25047"/>
    </source>
</evidence>
<dbReference type="InterPro" id="IPR027417">
    <property type="entry name" value="P-loop_NTPase"/>
</dbReference>
<dbReference type="SUPFAM" id="SSF50998">
    <property type="entry name" value="Quinoprotein alcohol dehydrogenase-like"/>
    <property type="match status" value="2"/>
</dbReference>
<dbReference type="SUPFAM" id="SSF141571">
    <property type="entry name" value="Pentapeptide repeat-like"/>
    <property type="match status" value="1"/>
</dbReference>
<dbReference type="InterPro" id="IPR019775">
    <property type="entry name" value="WD40_repeat_CS"/>
</dbReference>
<reference evidence="7 8" key="2">
    <citation type="submission" date="2018-06" db="EMBL/GenBank/DDBJ databases">
        <title>Metagenomic assembly of (sub)arctic Cyanobacteria and their associated microbiome from non-axenic cultures.</title>
        <authorList>
            <person name="Baurain D."/>
        </authorList>
    </citation>
    <scope>NUCLEOTIDE SEQUENCE [LARGE SCALE GENOMIC DNA]</scope>
    <source>
        <strain evidence="7">ULC066bin1</strain>
    </source>
</reference>
<dbReference type="PROSITE" id="PS50294">
    <property type="entry name" value="WD_REPEATS_REGION"/>
    <property type="match status" value="14"/>
</dbReference>
<organism evidence="7 8">
    <name type="scientific">Pseudanabaena frigida</name>
    <dbReference type="NCBI Taxonomy" id="945775"/>
    <lineage>
        <taxon>Bacteria</taxon>
        <taxon>Bacillati</taxon>
        <taxon>Cyanobacteriota</taxon>
        <taxon>Cyanophyceae</taxon>
        <taxon>Pseudanabaenales</taxon>
        <taxon>Pseudanabaenaceae</taxon>
        <taxon>Pseudanabaena</taxon>
    </lineage>
</organism>
<dbReference type="PROSITE" id="PS00678">
    <property type="entry name" value="WD_REPEATS_1"/>
    <property type="match status" value="10"/>
</dbReference>
<keyword evidence="2" id="KW-0677">Repeat</keyword>
<gene>
    <name evidence="7" type="ORF">DCF19_13960</name>
</gene>
<feature type="repeat" description="WD" evidence="3">
    <location>
        <begin position="986"/>
        <end position="1027"/>
    </location>
</feature>
<dbReference type="PROSITE" id="PS50082">
    <property type="entry name" value="WD_REPEATS_2"/>
    <property type="match status" value="14"/>
</dbReference>
<accession>A0A2W4WBT1</accession>
<dbReference type="SMART" id="SM00320">
    <property type="entry name" value="WD40"/>
    <property type="match status" value="14"/>
</dbReference>
<feature type="repeat" description="WD" evidence="3">
    <location>
        <begin position="902"/>
        <end position="943"/>
    </location>
</feature>
<dbReference type="InterPro" id="IPR020472">
    <property type="entry name" value="WD40_PAC1"/>
</dbReference>
<feature type="repeat" description="WD" evidence="3">
    <location>
        <begin position="599"/>
        <end position="640"/>
    </location>
</feature>
<evidence type="ECO:0000313" key="7">
    <source>
        <dbReference type="EMBL" id="PZO39369.1"/>
    </source>
</evidence>
<dbReference type="Gene3D" id="3.40.50.300">
    <property type="entry name" value="P-loop containing nucleotide triphosphate hydrolases"/>
    <property type="match status" value="1"/>
</dbReference>
<dbReference type="InterPro" id="IPR056829">
    <property type="entry name" value="Beta-prop_TEP1_2nd"/>
</dbReference>
<dbReference type="Gene3D" id="2.160.20.80">
    <property type="entry name" value="E3 ubiquitin-protein ligase SopA"/>
    <property type="match status" value="1"/>
</dbReference>
<dbReference type="InterPro" id="IPR002182">
    <property type="entry name" value="NB-ARC"/>
</dbReference>
<feature type="repeat" description="WD" evidence="3">
    <location>
        <begin position="683"/>
        <end position="724"/>
    </location>
</feature>
<dbReference type="PRINTS" id="PR00364">
    <property type="entry name" value="DISEASERSIST"/>
</dbReference>
<dbReference type="Proteomes" id="UP000249467">
    <property type="component" value="Unassembled WGS sequence"/>
</dbReference>
<evidence type="ECO:0000256" key="3">
    <source>
        <dbReference type="PROSITE-ProRule" id="PRU00221"/>
    </source>
</evidence>
<dbReference type="CDD" id="cd00200">
    <property type="entry name" value="WD40"/>
    <property type="match status" value="2"/>
</dbReference>
<dbReference type="InterPro" id="IPR015943">
    <property type="entry name" value="WD40/YVTN_repeat-like_dom_sf"/>
</dbReference>
<dbReference type="PRINTS" id="PR00320">
    <property type="entry name" value="GPROTEINBRPT"/>
</dbReference>
<protein>
    <submittedName>
        <fullName evidence="7">Uncharacterized protein</fullName>
    </submittedName>
</protein>
<dbReference type="InterPro" id="IPR050349">
    <property type="entry name" value="WD_LIS1/nudF_dynein_reg"/>
</dbReference>
<feature type="repeat" description="WD" evidence="3">
    <location>
        <begin position="641"/>
        <end position="682"/>
    </location>
</feature>
<sequence>MSEEEAIALVEKLLERGRLTKVQEIVFSQSWEGKTYLDMAVGNGYDTGYVKDVGSELWRSLSKTLNEKVTKNNLHGVLERFAQQQENAQQTLKAQTFENRSNWGEAIDVSLFYGRTAELETLSQWILGDRCRLVTLLGMGGMGKTALSVKLAEQLQEEFDYVIWRSLRHAPSFHDKITDCIKILSHQTVTCLPANSHEQITCLVEYFRKSRCLLILDNFDTLLQHGQKIGTCLDGYESYGELLWRLGETSHQSCVLITSREKPAEVAALEGDGLLVRTLALSGLEIAAGQTILTLKGLSVSDTEACQLVNCYSGNPLALKIAATAIRDLHKGNVNQFLASGITLFNGISNLLSQQFKRLSDLQNQLMYWLAIHRESISLTELHSVFVPSMSKAKLMEVLASLLGQNLIERDRHGFTQQPVVMEYVTERLIELISQEIITESPQYLLTQALVQAQAKDYIRDSQIQLIVQPILQQLQTTLVSKQQVEYKLGRLITTLQNETIASDNYGGANLIHLLAHIETNLTGYDFSGLTIRDCDLRSLNLHRVNFSQASFRDCLFAATFGGITSVAFSPDGLSLATSDTNGEIQIWDVSNGKQLFNCKEHNSWIWHVAFSPKYPILASCGQDHTIKLWNTNNGECFKTLHGHSNIVTAIAFSSDGQLIASSSTDRTVKIWNSVTDESIQTLEGHCACVWSVDFHPKGQLLASAGEDNTIKLWNLETGSCVQTLQGHQYWVKAIVFSPNGKILASGSFDCTVKIWDLQTGECLTTLLGHNSVVTSLAFSPQGDRLVTGSYDQSVKIWDVATGKCLDTLHKHTNRVWSVAFHPQENLVVSGGDDHGIKIWELQRGKCIKTLQGNSNAIYAIAYIDQQNLLASAHEDQTIKLWDVNINAPQNLEPDLQPFQILRGHSDRILSIAFSPNGQILASGSADRKIKLWNPHTGKAMKTLQGHRSWVWGIAISPDSKFLASGSYDHTVKVWDLESGKCLQTLQGHPSSVLAVIFSHDGKTLFSSGYDKLVKHWHLETGECLHTWEADSSNRVWAMAIRSNSQHLASGGDDNSVKLWDIETGDCLRLFSGHSHPVVSVVFTPNGDRLISGSSDRTIKIWDVVTGNCLETLQGHGHWVASLKLSQDSRTLISGSWDETIRCWDITAGQCLQTLRSLSPYKGMIINDVTGLTQAEIDTLKALGALAI</sequence>
<reference evidence="7 8" key="1">
    <citation type="submission" date="2018-04" db="EMBL/GenBank/DDBJ databases">
        <authorList>
            <person name="Go L.Y."/>
            <person name="Mitchell J.A."/>
        </authorList>
    </citation>
    <scope>NUCLEOTIDE SEQUENCE [LARGE SCALE GENOMIC DNA]</scope>
    <source>
        <strain evidence="7">ULC066bin1</strain>
    </source>
</reference>
<dbReference type="AlphaFoldDB" id="A0A2W4WBT1"/>
<evidence type="ECO:0000259" key="4">
    <source>
        <dbReference type="Pfam" id="PF00931"/>
    </source>
</evidence>
<feature type="repeat" description="WD" evidence="3">
    <location>
        <begin position="1029"/>
        <end position="1070"/>
    </location>
</feature>
<dbReference type="SUPFAM" id="SSF52540">
    <property type="entry name" value="P-loop containing nucleoside triphosphate hydrolases"/>
    <property type="match status" value="1"/>
</dbReference>
<dbReference type="Pfam" id="PF00400">
    <property type="entry name" value="WD40"/>
    <property type="match status" value="8"/>
</dbReference>
<feature type="repeat" description="WD" evidence="3">
    <location>
        <begin position="809"/>
        <end position="850"/>
    </location>
</feature>
<dbReference type="Gene3D" id="2.130.10.10">
    <property type="entry name" value="YVTN repeat-like/Quinoprotein amine dehydrogenase"/>
    <property type="match status" value="6"/>
</dbReference>